<dbReference type="InterPro" id="IPR010982">
    <property type="entry name" value="Lambda_DNA-bd_dom_sf"/>
</dbReference>
<comment type="caution">
    <text evidence="8">The sequence shown here is derived from an EMBL/GenBank/DDBJ whole genome shotgun (WGS) entry which is preliminary data.</text>
</comment>
<dbReference type="Gene3D" id="1.10.260.40">
    <property type="entry name" value="lambda repressor-like DNA-binding domains"/>
    <property type="match status" value="1"/>
</dbReference>
<dbReference type="SMART" id="SM00530">
    <property type="entry name" value="HTH_XRE"/>
    <property type="match status" value="1"/>
</dbReference>
<dbReference type="PANTHER" id="PTHR10245">
    <property type="entry name" value="ENDOTHELIAL DIFFERENTIATION-RELATED FACTOR 1 MULTIPROTEIN BRIDGING FACTOR 1"/>
    <property type="match status" value="1"/>
</dbReference>
<dbReference type="InterPro" id="IPR013729">
    <property type="entry name" value="MBF1_N"/>
</dbReference>
<evidence type="ECO:0000313" key="9">
    <source>
        <dbReference type="Proteomes" id="UP000013776"/>
    </source>
</evidence>
<dbReference type="Pfam" id="PF08523">
    <property type="entry name" value="MBF1"/>
    <property type="match status" value="1"/>
</dbReference>
<name>R4XD32_TAPDE</name>
<dbReference type="VEuPathDB" id="FungiDB:TAPDE_004041"/>
<dbReference type="STRING" id="1097556.R4XD32"/>
<evidence type="ECO:0000256" key="1">
    <source>
        <dbReference type="ARBA" id="ARBA00009802"/>
    </source>
</evidence>
<dbReference type="EMBL" id="CAHR02000173">
    <property type="protein sequence ID" value="CCG83725.1"/>
    <property type="molecule type" value="Genomic_DNA"/>
</dbReference>
<keyword evidence="9" id="KW-1185">Reference proteome</keyword>
<protein>
    <recommendedName>
        <fullName evidence="7">HTH cro/C1-type domain-containing protein</fullName>
    </recommendedName>
</protein>
<gene>
    <name evidence="8" type="ORF">TAPDE_004041</name>
</gene>
<dbReference type="GO" id="GO:0003677">
    <property type="term" value="F:DNA binding"/>
    <property type="evidence" value="ECO:0007669"/>
    <property type="project" value="UniProtKB-KW"/>
</dbReference>
<evidence type="ECO:0000256" key="5">
    <source>
        <dbReference type="ARBA" id="ARBA00035107"/>
    </source>
</evidence>
<dbReference type="Proteomes" id="UP000013776">
    <property type="component" value="Unassembled WGS sequence"/>
</dbReference>
<evidence type="ECO:0000256" key="6">
    <source>
        <dbReference type="SAM" id="MobiDB-lite"/>
    </source>
</evidence>
<keyword evidence="3" id="KW-0238">DNA-binding</keyword>
<dbReference type="Pfam" id="PF01381">
    <property type="entry name" value="HTH_3"/>
    <property type="match status" value="1"/>
</dbReference>
<dbReference type="AlphaFoldDB" id="R4XD32"/>
<evidence type="ECO:0000256" key="3">
    <source>
        <dbReference type="ARBA" id="ARBA00023125"/>
    </source>
</evidence>
<feature type="domain" description="HTH cro/C1-type" evidence="7">
    <location>
        <begin position="88"/>
        <end position="142"/>
    </location>
</feature>
<keyword evidence="4" id="KW-0804">Transcription</keyword>
<comment type="similarity">
    <text evidence="1">Belongs to the MBF1 family.</text>
</comment>
<evidence type="ECO:0000256" key="4">
    <source>
        <dbReference type="ARBA" id="ARBA00023163"/>
    </source>
</evidence>
<comment type="function">
    <text evidence="5">Transcriptional coactivator that stimulates GCN4-dependent transcriptional activity by bridging the DNA-binding region of GCN4 and TBP (SPT15), thereby recruiting TBP to GCN4-bound promoters. Involved in induction of the ribosome quality control (RQC) pathway; a pathway that degrades nascent peptide chains during problematic translation. Required to prevent stalled ribosomes from frameshifting.</text>
</comment>
<dbReference type="InterPro" id="IPR001387">
    <property type="entry name" value="Cro/C1-type_HTH"/>
</dbReference>
<dbReference type="PANTHER" id="PTHR10245:SF15">
    <property type="entry name" value="ENDOTHELIAL DIFFERENTIATION-RELATED FACTOR 1"/>
    <property type="match status" value="1"/>
</dbReference>
<accession>R4XD32</accession>
<keyword evidence="2" id="KW-0805">Transcription regulation</keyword>
<dbReference type="eggNOG" id="KOG3398">
    <property type="taxonomic scope" value="Eukaryota"/>
</dbReference>
<evidence type="ECO:0000313" key="8">
    <source>
        <dbReference type="EMBL" id="CCG83725.1"/>
    </source>
</evidence>
<dbReference type="SUPFAM" id="SSF47413">
    <property type="entry name" value="lambda repressor-like DNA-binding domains"/>
    <property type="match status" value="1"/>
</dbReference>
<proteinExistence type="inferred from homology"/>
<sequence>MAFQPSNTGWDDVVKIGKSQSGRTGVARTQAEINAASRSGGIVGTEKKFAAGSNAAHKDTEGQRLAKIDRENDVAAPKKLDADVGKVMAKARTDKGMKQSELAQKINEKPSVINDYEQARAIPSQQVLGKIERALGVKLRGKDIGQPLGGPKK</sequence>
<organism evidence="8 9">
    <name type="scientific">Taphrina deformans (strain PYCC 5710 / ATCC 11124 / CBS 356.35 / IMI 108563 / JCM 9778 / NBRC 8474)</name>
    <name type="common">Peach leaf curl fungus</name>
    <name type="synonym">Lalaria deformans</name>
    <dbReference type="NCBI Taxonomy" id="1097556"/>
    <lineage>
        <taxon>Eukaryota</taxon>
        <taxon>Fungi</taxon>
        <taxon>Dikarya</taxon>
        <taxon>Ascomycota</taxon>
        <taxon>Taphrinomycotina</taxon>
        <taxon>Taphrinomycetes</taxon>
        <taxon>Taphrinales</taxon>
        <taxon>Taphrinaceae</taxon>
        <taxon>Taphrina</taxon>
    </lineage>
</organism>
<reference evidence="8 9" key="1">
    <citation type="journal article" date="2013" name="MBio">
        <title>Genome sequencing of the plant pathogen Taphrina deformans, the causal agent of peach leaf curl.</title>
        <authorList>
            <person name="Cisse O.H."/>
            <person name="Almeida J.M.G.C.F."/>
            <person name="Fonseca A."/>
            <person name="Kumar A.A."/>
            <person name="Salojaervi J."/>
            <person name="Overmyer K."/>
            <person name="Hauser P.M."/>
            <person name="Pagni M."/>
        </authorList>
    </citation>
    <scope>NUCLEOTIDE SEQUENCE [LARGE SCALE GENOMIC DNA]</scope>
    <source>
        <strain evidence="9">PYCC 5710 / ATCC 11124 / CBS 356.35 / IMI 108563 / JCM 9778 / NBRC 8474</strain>
    </source>
</reference>
<dbReference type="PROSITE" id="PS50943">
    <property type="entry name" value="HTH_CROC1"/>
    <property type="match status" value="1"/>
</dbReference>
<dbReference type="GO" id="GO:0005634">
    <property type="term" value="C:nucleus"/>
    <property type="evidence" value="ECO:0007669"/>
    <property type="project" value="TreeGrafter"/>
</dbReference>
<dbReference type="CDD" id="cd00093">
    <property type="entry name" value="HTH_XRE"/>
    <property type="match status" value="1"/>
</dbReference>
<dbReference type="OrthoDB" id="10253401at2759"/>
<feature type="region of interest" description="Disordered" evidence="6">
    <location>
        <begin position="1"/>
        <end position="27"/>
    </location>
</feature>
<evidence type="ECO:0000259" key="7">
    <source>
        <dbReference type="PROSITE" id="PS50943"/>
    </source>
</evidence>
<evidence type="ECO:0000256" key="2">
    <source>
        <dbReference type="ARBA" id="ARBA00023015"/>
    </source>
</evidence>